<dbReference type="RefSeq" id="WP_283225097.1">
    <property type="nucleotide sequence ID" value="NZ_JASGBH010000010.1"/>
</dbReference>
<evidence type="ECO:0000256" key="1">
    <source>
        <dbReference type="SAM" id="Phobius"/>
    </source>
</evidence>
<accession>A0ABT6X9F1</accession>
<dbReference type="Pfam" id="PF04367">
    <property type="entry name" value="DUF502"/>
    <property type="match status" value="1"/>
</dbReference>
<proteinExistence type="predicted"/>
<evidence type="ECO:0000313" key="2">
    <source>
        <dbReference type="EMBL" id="MDI9234749.1"/>
    </source>
</evidence>
<dbReference type="PANTHER" id="PTHR31876">
    <property type="entry name" value="COV-LIKE PROTEIN 1"/>
    <property type="match status" value="1"/>
</dbReference>
<dbReference type="Proteomes" id="UP001431902">
    <property type="component" value="Unassembled WGS sequence"/>
</dbReference>
<name>A0ABT6X9F1_9BURK</name>
<dbReference type="InterPro" id="IPR007462">
    <property type="entry name" value="COV1-like"/>
</dbReference>
<keyword evidence="3" id="KW-1185">Reference proteome</keyword>
<comment type="caution">
    <text evidence="2">The sequence shown here is derived from an EMBL/GenBank/DDBJ whole genome shotgun (WGS) entry which is preliminary data.</text>
</comment>
<evidence type="ECO:0000313" key="3">
    <source>
        <dbReference type="Proteomes" id="UP001431902"/>
    </source>
</evidence>
<keyword evidence="1" id="KW-0812">Transmembrane</keyword>
<feature type="transmembrane region" description="Helical" evidence="1">
    <location>
        <begin position="12"/>
        <end position="45"/>
    </location>
</feature>
<feature type="transmembrane region" description="Helical" evidence="1">
    <location>
        <begin position="65"/>
        <end position="90"/>
    </location>
</feature>
<keyword evidence="1" id="KW-1133">Transmembrane helix</keyword>
<dbReference type="EMBL" id="JASGBH010000010">
    <property type="protein sequence ID" value="MDI9234749.1"/>
    <property type="molecule type" value="Genomic_DNA"/>
</dbReference>
<sequence length="224" mass="24360">MKTRSFKQYFITGLLVWLPMGITVWVLTWLVGLLDSIFLAVLYAADSLIPGMHKVAEGLRGVPGLGVMLVAIVIFSTGVFVANIFGQWMLRQWDSLMNRIPVVRTIYTSVKQVADTLFSGSGHAFSKALLVQYPRQGSWTIAFLTGSPGGEVAKHLDQPMVSIYVPTTPNPTSGFFLMMPKADVIELDMSVDDALKYIISMGVVVPGGPDALPLAEPTATQHTS</sequence>
<protein>
    <submittedName>
        <fullName evidence="2">DUF502 domain-containing protein</fullName>
    </submittedName>
</protein>
<reference evidence="2" key="1">
    <citation type="submission" date="2023-05" db="EMBL/GenBank/DDBJ databases">
        <title>Limnohabitans sp. strain HM2-2 Genome sequencing and assembly.</title>
        <authorList>
            <person name="Jung Y."/>
        </authorList>
    </citation>
    <scope>NUCLEOTIDE SEQUENCE</scope>
    <source>
        <strain evidence="2">HM2-2</strain>
    </source>
</reference>
<keyword evidence="1" id="KW-0472">Membrane</keyword>
<dbReference type="PANTHER" id="PTHR31876:SF26">
    <property type="entry name" value="PROTEIN LIKE COV 2"/>
    <property type="match status" value="1"/>
</dbReference>
<gene>
    <name evidence="2" type="ORF">QLQ16_13005</name>
</gene>
<organism evidence="2 3">
    <name type="scientific">Limnohabitans lacus</name>
    <dbReference type="NCBI Taxonomy" id="3045173"/>
    <lineage>
        <taxon>Bacteria</taxon>
        <taxon>Pseudomonadati</taxon>
        <taxon>Pseudomonadota</taxon>
        <taxon>Betaproteobacteria</taxon>
        <taxon>Burkholderiales</taxon>
        <taxon>Comamonadaceae</taxon>
        <taxon>Limnohabitans</taxon>
    </lineage>
</organism>